<dbReference type="EMBL" id="QNVT01000001">
    <property type="protein sequence ID" value="REC64358.1"/>
    <property type="molecule type" value="Genomic_DNA"/>
</dbReference>
<gene>
    <name evidence="1" type="ORF">DRF65_01945</name>
</gene>
<evidence type="ECO:0000313" key="1">
    <source>
        <dbReference type="EMBL" id="REC64358.1"/>
    </source>
</evidence>
<accession>A0A3D9CF33</accession>
<dbReference type="AlphaFoldDB" id="A0A3D9CF33"/>
<organism evidence="1 2">
    <name type="scientific">Chryseobacterium pennae</name>
    <dbReference type="NCBI Taxonomy" id="2258962"/>
    <lineage>
        <taxon>Bacteria</taxon>
        <taxon>Pseudomonadati</taxon>
        <taxon>Bacteroidota</taxon>
        <taxon>Flavobacteriia</taxon>
        <taxon>Flavobacteriales</taxon>
        <taxon>Weeksellaceae</taxon>
        <taxon>Chryseobacterium group</taxon>
        <taxon>Chryseobacterium</taxon>
    </lineage>
</organism>
<dbReference type="RefSeq" id="WP_115968415.1">
    <property type="nucleotide sequence ID" value="NZ_QNVT01000001.1"/>
</dbReference>
<evidence type="ECO:0000313" key="2">
    <source>
        <dbReference type="Proteomes" id="UP000256686"/>
    </source>
</evidence>
<name>A0A3D9CF33_9FLAO</name>
<comment type="caution">
    <text evidence="1">The sequence shown here is derived from an EMBL/GenBank/DDBJ whole genome shotgun (WGS) entry which is preliminary data.</text>
</comment>
<keyword evidence="2" id="KW-1185">Reference proteome</keyword>
<reference evidence="2" key="1">
    <citation type="submission" date="2018-06" db="EMBL/GenBank/DDBJ databases">
        <authorList>
            <person name="Lum Nde A."/>
            <person name="Hugo C."/>
        </authorList>
    </citation>
    <scope>NUCLEOTIDE SEQUENCE [LARGE SCALE GENOMIC DNA]</scope>
    <source>
        <strain evidence="2">1_F178</strain>
    </source>
</reference>
<proteinExistence type="predicted"/>
<dbReference type="Proteomes" id="UP000256686">
    <property type="component" value="Unassembled WGS sequence"/>
</dbReference>
<sequence>MRENTIPKALSKYELTLLIPETINIEELIKAAILYSVEIETTKLLSLLSLITTELTSYNYEKEIHVTHNKTNIHSDELKKCCGNNYKVYINFLLKSDVLATRSPFNPKAKGQSFGYGFSNSHAFRRLKITVLDYPKPINYDKNFDSYVKNYEKILYNLFDRTKFSIDFNLAEENLFNKYLEHFTFPLNSKDKSKWRRYSAYHGALKQLVMFLNGEHTFIRKTKQSERKPSGRFYSPLTSLNKITRSLLYYEGKKLQQLDVKNMFPYLLSQYLPKIAILDSQRVERLQNCPAFKAKYKLNAVPYKANQWLEQHLKERYGTLLLPKPILGVTNGRLVQQGSNKYFSLDKPKNLFQYSDSHFQQFNKKFYSNFLPNNSQTGNWNHNDWKSKRESKPQRYTNLNSYNQTKGLYGNSHLGTTYTETHKGSNVSGKVNPAPVDYSNYISTKALENLMNKEISKFNTLTTEGFVYDYFITPFKSKIHIVEWALKYQSLFNTEYNYLHEQDRDLAKKLLISMLYAQNNHYRKEQEVFKSEFPILYDLIREKKKGNHKIITHELFDLEAEIIIDTVARDLIKKKIPTFTIHDCIVVQEENIEVSKLKLKDVFISRFGNCPQIKLE</sequence>
<protein>
    <submittedName>
        <fullName evidence="1">Uncharacterized protein</fullName>
    </submittedName>
</protein>